<protein>
    <recommendedName>
        <fullName evidence="3">Lipoprotein</fullName>
    </recommendedName>
</protein>
<dbReference type="EMBL" id="CP163439">
    <property type="protein sequence ID" value="XDQ35679.1"/>
    <property type="molecule type" value="Genomic_DNA"/>
</dbReference>
<feature type="signal peptide" evidence="1">
    <location>
        <begin position="1"/>
        <end position="20"/>
    </location>
</feature>
<evidence type="ECO:0008006" key="3">
    <source>
        <dbReference type="Google" id="ProtNLM"/>
    </source>
</evidence>
<feature type="chain" id="PRO_5044221198" description="Lipoprotein" evidence="1">
    <location>
        <begin position="21"/>
        <end position="312"/>
    </location>
</feature>
<evidence type="ECO:0000313" key="2">
    <source>
        <dbReference type="EMBL" id="XDQ35679.1"/>
    </source>
</evidence>
<dbReference type="RefSeq" id="WP_369170218.1">
    <property type="nucleotide sequence ID" value="NZ_CP163439.1"/>
</dbReference>
<dbReference type="AlphaFoldDB" id="A0AB39PZ37"/>
<name>A0AB39PZ37_9ACTN</name>
<evidence type="ECO:0000256" key="1">
    <source>
        <dbReference type="SAM" id="SignalP"/>
    </source>
</evidence>
<gene>
    <name evidence="2" type="ORF">AB5J49_21330</name>
</gene>
<organism evidence="2">
    <name type="scientific">Streptomyces sp. R28</name>
    <dbReference type="NCBI Taxonomy" id="3238628"/>
    <lineage>
        <taxon>Bacteria</taxon>
        <taxon>Bacillati</taxon>
        <taxon>Actinomycetota</taxon>
        <taxon>Actinomycetes</taxon>
        <taxon>Kitasatosporales</taxon>
        <taxon>Streptomycetaceae</taxon>
        <taxon>Streptomyces</taxon>
    </lineage>
</organism>
<proteinExistence type="predicted"/>
<reference evidence="2" key="1">
    <citation type="submission" date="2024-07" db="EMBL/GenBank/DDBJ databases">
        <authorList>
            <person name="Yu S.T."/>
        </authorList>
    </citation>
    <scope>NUCLEOTIDE SEQUENCE</scope>
    <source>
        <strain evidence="2">R28</strain>
    </source>
</reference>
<accession>A0AB39PZ37</accession>
<keyword evidence="1" id="KW-0732">Signal</keyword>
<sequence length="312" mass="33550">MRIRATVAAVSGALALSALAVPASQAADAPSHGKEDVREALQAARQADAGGSARSTYAAEDEGTPYALDLSFSGVKVNNGKPIVAGTTNQVTVPVTYKVTHAADIDLNAPDFYLDVEIYRGASYSEWDNLLYGEDWPVCTATSATTANCKGTIDIYPDFELENVDAATWKAGGYAYDFNDQDPLAEDIDWSKVGYAEQDGLGTTKLQRYSKLTVNASPEPVKKGKTITVTGKLTRANWETHKYAGYSTQSVKLQFRKKGSSTYTTLKTIKTNTYGDLKTTVTASADGYFRYRFEGTATTPAVSATGDFVDVQ</sequence>